<dbReference type="PANTHER" id="PTHR47186:SF41">
    <property type="entry name" value="OS12G0131701 PROTEIN"/>
    <property type="match status" value="1"/>
</dbReference>
<feature type="signal peptide" evidence="1">
    <location>
        <begin position="1"/>
        <end position="15"/>
    </location>
</feature>
<evidence type="ECO:0000313" key="4">
    <source>
        <dbReference type="Proteomes" id="UP001153076"/>
    </source>
</evidence>
<dbReference type="AlphaFoldDB" id="A0A9Q1QQF1"/>
<protein>
    <recommendedName>
        <fullName evidence="2">R13L1/DRL21-like LRR repeat region domain-containing protein</fullName>
    </recommendedName>
</protein>
<reference evidence="3" key="1">
    <citation type="submission" date="2022-04" db="EMBL/GenBank/DDBJ databases">
        <title>Carnegiea gigantea Genome sequencing and assembly v2.</title>
        <authorList>
            <person name="Copetti D."/>
            <person name="Sanderson M.J."/>
            <person name="Burquez A."/>
            <person name="Wojciechowski M.F."/>
        </authorList>
    </citation>
    <scope>NUCLEOTIDE SEQUENCE</scope>
    <source>
        <strain evidence="3">SGP5-SGP5p</strain>
        <tissue evidence="3">Aerial part</tissue>
    </source>
</reference>
<dbReference type="SUPFAM" id="SSF52058">
    <property type="entry name" value="L domain-like"/>
    <property type="match status" value="1"/>
</dbReference>
<dbReference type="PANTHER" id="PTHR47186">
    <property type="entry name" value="LEUCINE-RICH REPEAT-CONTAINING PROTEIN 57"/>
    <property type="match status" value="1"/>
</dbReference>
<evidence type="ECO:0000313" key="3">
    <source>
        <dbReference type="EMBL" id="KAJ8451453.1"/>
    </source>
</evidence>
<proteinExistence type="predicted"/>
<dbReference type="Gene3D" id="3.80.10.10">
    <property type="entry name" value="Ribonuclease Inhibitor"/>
    <property type="match status" value="1"/>
</dbReference>
<dbReference type="Pfam" id="PF25019">
    <property type="entry name" value="LRR_R13L1-DRL21"/>
    <property type="match status" value="1"/>
</dbReference>
<dbReference type="InterPro" id="IPR056789">
    <property type="entry name" value="LRR_R13L1-DRL21"/>
</dbReference>
<name>A0A9Q1QQF1_9CARY</name>
<keyword evidence="4" id="KW-1185">Reference proteome</keyword>
<keyword evidence="1" id="KW-0732">Signal</keyword>
<dbReference type="EMBL" id="JAKOGI010000009">
    <property type="protein sequence ID" value="KAJ8451453.1"/>
    <property type="molecule type" value="Genomic_DNA"/>
</dbReference>
<feature type="domain" description="R13L1/DRL21-like LRR repeat region" evidence="2">
    <location>
        <begin position="257"/>
        <end position="386"/>
    </location>
</feature>
<sequence length="398" mass="44596">MVILWLLLAVEKKIGDNILFSSSSRQIWVVDLEYRFGQSDGTEFSKSRDICIQSQKIRGYPPSRRLYKGKKIATLVTQEQEHGSCIRDTHHSSVSTVIDSHASALSLPILNAEQYQQLLSLLSKQQHLGNNNAHSGPSLDTGFMASKHFCFHTSSDNGDWIIESGASDHVAPHFHPLPSANPLELPGFITTPNGKQFRTDRGFLSMPMFPKEFTKLNNQVHLYTGIKMEILHGIGILTSLHIASYKSNKHSWGGTASKLGNLQNLKGRLNLQGFSDAGIVEELKKVNMGAQESIEELNLRFYSHLNHNQEDVNHVKMLAALEPHPNLVALEIYGYQSKVLPNWMMEMTGYGGHALDRLVSFRISSCNFQEQLPSMKNLSALKVLKITIWLQSKIPPKS</sequence>
<organism evidence="3 4">
    <name type="scientific">Carnegiea gigantea</name>
    <dbReference type="NCBI Taxonomy" id="171969"/>
    <lineage>
        <taxon>Eukaryota</taxon>
        <taxon>Viridiplantae</taxon>
        <taxon>Streptophyta</taxon>
        <taxon>Embryophyta</taxon>
        <taxon>Tracheophyta</taxon>
        <taxon>Spermatophyta</taxon>
        <taxon>Magnoliopsida</taxon>
        <taxon>eudicotyledons</taxon>
        <taxon>Gunneridae</taxon>
        <taxon>Pentapetalae</taxon>
        <taxon>Caryophyllales</taxon>
        <taxon>Cactineae</taxon>
        <taxon>Cactaceae</taxon>
        <taxon>Cactoideae</taxon>
        <taxon>Echinocereeae</taxon>
        <taxon>Carnegiea</taxon>
    </lineage>
</organism>
<accession>A0A9Q1QQF1</accession>
<comment type="caution">
    <text evidence="3">The sequence shown here is derived from an EMBL/GenBank/DDBJ whole genome shotgun (WGS) entry which is preliminary data.</text>
</comment>
<evidence type="ECO:0000256" key="1">
    <source>
        <dbReference type="SAM" id="SignalP"/>
    </source>
</evidence>
<dbReference type="InterPro" id="IPR032675">
    <property type="entry name" value="LRR_dom_sf"/>
</dbReference>
<dbReference type="Proteomes" id="UP001153076">
    <property type="component" value="Unassembled WGS sequence"/>
</dbReference>
<gene>
    <name evidence="3" type="ORF">Cgig2_017844</name>
</gene>
<feature type="chain" id="PRO_5040435794" description="R13L1/DRL21-like LRR repeat region domain-containing protein" evidence="1">
    <location>
        <begin position="16"/>
        <end position="398"/>
    </location>
</feature>
<evidence type="ECO:0000259" key="2">
    <source>
        <dbReference type="Pfam" id="PF25019"/>
    </source>
</evidence>